<dbReference type="EMBL" id="MW015081">
    <property type="protein sequence ID" value="QPX47988.1"/>
    <property type="molecule type" value="Genomic_DNA"/>
</dbReference>
<proteinExistence type="predicted"/>
<name>A0A879R3C6_9CAUD</name>
<dbReference type="KEGG" id="vg:77946193"/>
<dbReference type="GeneID" id="77946193"/>
<dbReference type="RefSeq" id="YP_010669998.1">
    <property type="nucleotide sequence ID" value="NC_070963.1"/>
</dbReference>
<evidence type="ECO:0000313" key="2">
    <source>
        <dbReference type="Proteomes" id="UP000664915"/>
    </source>
</evidence>
<protein>
    <recommendedName>
        <fullName evidence="3">GIY-YIG domain-containing protein</fullName>
    </recommendedName>
</protein>
<accession>A0A879R3C6</accession>
<dbReference type="Gene3D" id="1.10.10.10">
    <property type="entry name" value="Winged helix-like DNA-binding domain superfamily/Winged helix DNA-binding domain"/>
    <property type="match status" value="1"/>
</dbReference>
<dbReference type="InterPro" id="IPR036388">
    <property type="entry name" value="WH-like_DNA-bd_sf"/>
</dbReference>
<evidence type="ECO:0008006" key="3">
    <source>
        <dbReference type="Google" id="ProtNLM"/>
    </source>
</evidence>
<reference evidence="1" key="1">
    <citation type="submission" date="2020-09" db="EMBL/GenBank/DDBJ databases">
        <authorList>
            <person name="Zhang D."/>
            <person name="Hatherill J.R."/>
            <person name="Ramirez J.F."/>
            <person name="Edinger B."/>
            <person name="Balarin R."/>
            <person name="Sullivan A."/>
            <person name="Humpal K.M."/>
            <person name="Guseva A."/>
            <person name="Butela K.A."/>
            <person name="Garlena R.A."/>
            <person name="Russell D.A."/>
            <person name="Pope W.H."/>
            <person name="Jacobs-Sera D."/>
            <person name="Hatfull G.F."/>
        </authorList>
    </citation>
    <scope>NUCLEOTIDE SEQUENCE</scope>
</reference>
<dbReference type="Proteomes" id="UP000664915">
    <property type="component" value="Segment"/>
</dbReference>
<sequence>MEYYTYAYLRKDKTPWYIGKGTGRRAYQKHDFFNCPSKERILILKKNLTEQEAYKHEIYMISIFGRKDLGNGILRNRTDGGDAPPIFKRHTEESKQKIRNSCKGRILGPGMSVEARIKRSEKNKKMGIKPPLYTKSYKLISPTGEIYEGENINKFCLLNNLNPDAIYSMRRGKQKQHKGWRLA</sequence>
<organism evidence="1 2">
    <name type="scientific">Synechococcus phage S-SRM01</name>
    <dbReference type="NCBI Taxonomy" id="2781608"/>
    <lineage>
        <taxon>Viruses</taxon>
        <taxon>Duplodnaviria</taxon>
        <taxon>Heunggongvirae</taxon>
        <taxon>Uroviricota</taxon>
        <taxon>Caudoviricetes</taxon>
        <taxon>Pantevenvirales</taxon>
        <taxon>Kyanoviridae</taxon>
        <taxon>Serangoonvirus</taxon>
        <taxon>Serangoonvirus essarone</taxon>
    </lineage>
</organism>
<keyword evidence="2" id="KW-1185">Reference proteome</keyword>
<evidence type="ECO:0000313" key="1">
    <source>
        <dbReference type="EMBL" id="QPX47988.1"/>
    </source>
</evidence>